<dbReference type="Proteomes" id="UP001178507">
    <property type="component" value="Unassembled WGS sequence"/>
</dbReference>
<organism evidence="10 11">
    <name type="scientific">Effrenium voratum</name>
    <dbReference type="NCBI Taxonomy" id="2562239"/>
    <lineage>
        <taxon>Eukaryota</taxon>
        <taxon>Sar</taxon>
        <taxon>Alveolata</taxon>
        <taxon>Dinophyceae</taxon>
        <taxon>Suessiales</taxon>
        <taxon>Symbiodiniaceae</taxon>
        <taxon>Effrenium</taxon>
    </lineage>
</organism>
<evidence type="ECO:0000256" key="1">
    <source>
        <dbReference type="ARBA" id="ARBA00004123"/>
    </source>
</evidence>
<proteinExistence type="inferred from homology"/>
<name>A0AA36JAF7_9DINO</name>
<evidence type="ECO:0000256" key="5">
    <source>
        <dbReference type="ARBA" id="ARBA00023002"/>
    </source>
</evidence>
<comment type="similarity">
    <text evidence="2">Belongs to the alkB family.</text>
</comment>
<dbReference type="EMBL" id="CAUJNA010003425">
    <property type="protein sequence ID" value="CAJ1401655.1"/>
    <property type="molecule type" value="Genomic_DNA"/>
</dbReference>
<dbReference type="PANTHER" id="PTHR46030">
    <property type="entry name" value="ALPHA-KETOGLUTARATE-DEPENDENT DIOXYGENASE ALKB HOMOLOG 6"/>
    <property type="match status" value="1"/>
</dbReference>
<dbReference type="Pfam" id="PF13532">
    <property type="entry name" value="2OG-FeII_Oxy_2"/>
    <property type="match status" value="1"/>
</dbReference>
<keyword evidence="7" id="KW-0539">Nucleus</keyword>
<feature type="region of interest" description="Disordered" evidence="8">
    <location>
        <begin position="249"/>
        <end position="268"/>
    </location>
</feature>
<dbReference type="GO" id="GO:0046872">
    <property type="term" value="F:metal ion binding"/>
    <property type="evidence" value="ECO:0007669"/>
    <property type="project" value="UniProtKB-KW"/>
</dbReference>
<evidence type="ECO:0000256" key="7">
    <source>
        <dbReference type="ARBA" id="ARBA00023242"/>
    </source>
</evidence>
<evidence type="ECO:0000256" key="2">
    <source>
        <dbReference type="ARBA" id="ARBA00007879"/>
    </source>
</evidence>
<evidence type="ECO:0000313" key="10">
    <source>
        <dbReference type="EMBL" id="CAJ1401655.1"/>
    </source>
</evidence>
<reference evidence="10" key="1">
    <citation type="submission" date="2023-08" db="EMBL/GenBank/DDBJ databases">
        <authorList>
            <person name="Chen Y."/>
            <person name="Shah S."/>
            <person name="Dougan E. K."/>
            <person name="Thang M."/>
            <person name="Chan C."/>
        </authorList>
    </citation>
    <scope>NUCLEOTIDE SEQUENCE</scope>
</reference>
<keyword evidence="5" id="KW-0560">Oxidoreductase</keyword>
<dbReference type="InterPro" id="IPR027450">
    <property type="entry name" value="AlkB-like"/>
</dbReference>
<dbReference type="InterPro" id="IPR005123">
    <property type="entry name" value="Oxoglu/Fe-dep_dioxygenase_dom"/>
</dbReference>
<evidence type="ECO:0000256" key="4">
    <source>
        <dbReference type="ARBA" id="ARBA00022964"/>
    </source>
</evidence>
<evidence type="ECO:0000259" key="9">
    <source>
        <dbReference type="PROSITE" id="PS51471"/>
    </source>
</evidence>
<sequence>MNVKALIRRAKEAPEVKAKPSSNDSFESEPEALGLACLPSPAWRELGLRSAQLAQEWLPEASEAAILRNLQRRPGDFVALRSKRTARFGGDPGPPFVPEPLPDWLNELCAAVSSAAGLPMPNHVLVNHYQPGQGILPHTDGPAYMPWAAILSLGSAAVFDFWRDHAHAASGEAPALSLLLPPRSLLVFSEEAYSCHLHGLAERRFDRLQEVANPPQPEVPASWHEQLKDGCLERQERYSLTIRHVPCGESRGCDSSADSSPPERNLCH</sequence>
<keyword evidence="3" id="KW-0479">Metal-binding</keyword>
<keyword evidence="11" id="KW-1185">Reference proteome</keyword>
<comment type="subcellular location">
    <subcellularLocation>
        <location evidence="1">Nucleus</location>
    </subcellularLocation>
</comment>
<comment type="caution">
    <text evidence="10">The sequence shown here is derived from an EMBL/GenBank/DDBJ whole genome shotgun (WGS) entry which is preliminary data.</text>
</comment>
<evidence type="ECO:0000313" key="11">
    <source>
        <dbReference type="Proteomes" id="UP001178507"/>
    </source>
</evidence>
<dbReference type="PROSITE" id="PS51471">
    <property type="entry name" value="FE2OG_OXY"/>
    <property type="match status" value="1"/>
</dbReference>
<feature type="domain" description="Fe2OG dioxygenase" evidence="9">
    <location>
        <begin position="120"/>
        <end position="246"/>
    </location>
</feature>
<keyword evidence="4" id="KW-0223">Dioxygenase</keyword>
<protein>
    <recommendedName>
        <fullName evidence="9">Fe2OG dioxygenase domain-containing protein</fullName>
    </recommendedName>
</protein>
<dbReference type="GO" id="GO:0005634">
    <property type="term" value="C:nucleus"/>
    <property type="evidence" value="ECO:0007669"/>
    <property type="project" value="UniProtKB-SubCell"/>
</dbReference>
<dbReference type="PANTHER" id="PTHR46030:SF1">
    <property type="entry name" value="ALPHA-KETOGLUTARATE-DEPENDENT DIOXYGENASE ALKB HOMOLOG 6"/>
    <property type="match status" value="1"/>
</dbReference>
<evidence type="ECO:0000256" key="6">
    <source>
        <dbReference type="ARBA" id="ARBA00023004"/>
    </source>
</evidence>
<dbReference type="AlphaFoldDB" id="A0AA36JAF7"/>
<evidence type="ECO:0000256" key="3">
    <source>
        <dbReference type="ARBA" id="ARBA00022723"/>
    </source>
</evidence>
<dbReference type="SUPFAM" id="SSF51197">
    <property type="entry name" value="Clavaminate synthase-like"/>
    <property type="match status" value="1"/>
</dbReference>
<accession>A0AA36JAF7</accession>
<dbReference type="GO" id="GO:0051213">
    <property type="term" value="F:dioxygenase activity"/>
    <property type="evidence" value="ECO:0007669"/>
    <property type="project" value="UniProtKB-KW"/>
</dbReference>
<dbReference type="InterPro" id="IPR032862">
    <property type="entry name" value="ALKBH6"/>
</dbReference>
<keyword evidence="6" id="KW-0408">Iron</keyword>
<gene>
    <name evidence="10" type="ORF">EVOR1521_LOCUS24757</name>
</gene>
<evidence type="ECO:0000256" key="8">
    <source>
        <dbReference type="SAM" id="MobiDB-lite"/>
    </source>
</evidence>
<dbReference type="Gene3D" id="2.60.120.1520">
    <property type="match status" value="1"/>
</dbReference>